<evidence type="ECO:0000256" key="4">
    <source>
        <dbReference type="RuleBase" id="RU365069"/>
    </source>
</evidence>
<dbReference type="GO" id="GO:0006887">
    <property type="term" value="P:exocytosis"/>
    <property type="evidence" value="ECO:0007669"/>
    <property type="project" value="UniProtKB-KW"/>
</dbReference>
<dbReference type="GO" id="GO:0006893">
    <property type="term" value="P:Golgi to plasma membrane transport"/>
    <property type="evidence" value="ECO:0007669"/>
    <property type="project" value="UniProtKB-UniRule"/>
</dbReference>
<dbReference type="GO" id="GO:0000145">
    <property type="term" value="C:exocyst"/>
    <property type="evidence" value="ECO:0007669"/>
    <property type="project" value="UniProtKB-UniRule"/>
</dbReference>
<evidence type="ECO:0000313" key="6">
    <source>
        <dbReference type="EMBL" id="CAD7241764.1"/>
    </source>
</evidence>
<evidence type="ECO:0000259" key="5">
    <source>
        <dbReference type="Pfam" id="PF15469"/>
    </source>
</evidence>
<evidence type="ECO:0000256" key="1">
    <source>
        <dbReference type="ARBA" id="ARBA00010578"/>
    </source>
</evidence>
<dbReference type="InterPro" id="IPR039481">
    <property type="entry name" value="EXOC2/Sec5_N_dom"/>
</dbReference>
<dbReference type="Proteomes" id="UP000677054">
    <property type="component" value="Unassembled WGS sequence"/>
</dbReference>
<protein>
    <recommendedName>
        <fullName evidence="4">Exocyst complex component 2</fullName>
    </recommendedName>
</protein>
<keyword evidence="4" id="KW-0653">Protein transport</keyword>
<accession>A0A7R8X2U4</accession>
<keyword evidence="3 4" id="KW-0268">Exocytosis</keyword>
<dbReference type="EMBL" id="LR899691">
    <property type="protein sequence ID" value="CAD7241764.1"/>
    <property type="molecule type" value="Genomic_DNA"/>
</dbReference>
<dbReference type="Gene3D" id="2.60.40.10">
    <property type="entry name" value="Immunoglobulins"/>
    <property type="match status" value="1"/>
</dbReference>
<comment type="subunit">
    <text evidence="4">Component of the exocyst complex.</text>
</comment>
<keyword evidence="2 4" id="KW-0813">Transport</keyword>
<dbReference type="GO" id="GO:0015031">
    <property type="term" value="P:protein transport"/>
    <property type="evidence" value="ECO:0007669"/>
    <property type="project" value="UniProtKB-KW"/>
</dbReference>
<evidence type="ECO:0000313" key="7">
    <source>
        <dbReference type="Proteomes" id="UP000677054"/>
    </source>
</evidence>
<name>A0A7R8X2U4_9CRUS</name>
<dbReference type="AlphaFoldDB" id="A0A7R8X2U4"/>
<dbReference type="OrthoDB" id="26242at2759"/>
<gene>
    <name evidence="6" type="ORF">DSTB1V02_LOCUS1744</name>
</gene>
<organism evidence="6">
    <name type="scientific">Darwinula stevensoni</name>
    <dbReference type="NCBI Taxonomy" id="69355"/>
    <lineage>
        <taxon>Eukaryota</taxon>
        <taxon>Metazoa</taxon>
        <taxon>Ecdysozoa</taxon>
        <taxon>Arthropoda</taxon>
        <taxon>Crustacea</taxon>
        <taxon>Oligostraca</taxon>
        <taxon>Ostracoda</taxon>
        <taxon>Podocopa</taxon>
        <taxon>Podocopida</taxon>
        <taxon>Darwinulocopina</taxon>
        <taxon>Darwinuloidea</taxon>
        <taxon>Darwinulidae</taxon>
        <taxon>Darwinula</taxon>
    </lineage>
</organism>
<dbReference type="PANTHER" id="PTHR13043:SF1">
    <property type="entry name" value="EXOCYST COMPLEX COMPONENT 2"/>
    <property type="match status" value="1"/>
</dbReference>
<sequence length="795" mass="90104">MFRVSICGVDCTLYSEWKSPNKITSRSGTGAGRGDIIITTLSGGKGTSTVKFWGYHETVGPLHESAVWVEERGTMYDKRKVAYHVLTTGLEEDPLGLSDEANDKRFPEEELLDLFPEGSGRLTADNFIPAWWLLENHRQTTFDDLKSGLNYLNRQVEGHKESEISFLKTNMASMVDQLDTLMALKGDFDKHEQEIQHDPLARSEELVKAACGNADNLFKELLERKDKADETRNTLVLLNRFKFLFALPKSIDENLALGNFHQIVSDYGRAKLLYGSHETEMVKSLMREVEERVRDLDEAFREVLKEDNGLPLVEQKKLIRHLTALGISEDPAWQVLEHKYQAMKETLGQMENSLHQTSCHPSSIQEGEVPPEVEVIERAAGIMTGSFRNFWQLGNLYTSGDLHKSQSPANKDTFMKMVRNLVTIYCRICQQALMAPLMDDKSSPSSNLEAGEHLIDFLPRCLLKIRSCYVSLAKMHIVPSLLDNVEMLITQLRIYTLQELLKKAIRDCGNLEALETSEAELVGDRHVTGSRLPHVFEENVKSVVELIQEKVLRGEQGTAVLQNPEVQTNLKHLVKALLKTFVEFLKRLSDPLIKRERKDSKKDFSSAQVLTTLGNCREYSQSTLPRLADVFSSAGFRKLDEVFEEVNRLTQKRAEKIIAAYIEWVSGPLIGCIEPSMYRGGFRWDKCHQPYTVSSYIPETLLTILSIYAEVMDHSPKHSLQVVQEISAAACEEIARLYSCVKKFSPEGAAQAWIDLQAFQRIISSFLNENAQSLLPVVTKFLEQMKIQSECFVNA</sequence>
<proteinExistence type="inferred from homology"/>
<evidence type="ECO:0000256" key="3">
    <source>
        <dbReference type="ARBA" id="ARBA00022483"/>
    </source>
</evidence>
<dbReference type="Pfam" id="PF15469">
    <property type="entry name" value="Sec5"/>
    <property type="match status" value="1"/>
</dbReference>
<comment type="similarity">
    <text evidence="1 4">Belongs to the SEC5 family.</text>
</comment>
<dbReference type="InterPro" id="IPR013783">
    <property type="entry name" value="Ig-like_fold"/>
</dbReference>
<dbReference type="EMBL" id="CAJPEV010000174">
    <property type="protein sequence ID" value="CAG0881814.1"/>
    <property type="molecule type" value="Genomic_DNA"/>
</dbReference>
<dbReference type="InterPro" id="IPR029175">
    <property type="entry name" value="EXOC2/Sec5"/>
</dbReference>
<reference evidence="6" key="1">
    <citation type="submission" date="2020-11" db="EMBL/GenBank/DDBJ databases">
        <authorList>
            <person name="Tran Van P."/>
        </authorList>
    </citation>
    <scope>NUCLEOTIDE SEQUENCE</scope>
</reference>
<feature type="domain" description="Exocyst complex component EXOC2/Sec5 N-terminal" evidence="5">
    <location>
        <begin position="92"/>
        <end position="775"/>
    </location>
</feature>
<keyword evidence="7" id="KW-1185">Reference proteome</keyword>
<comment type="function">
    <text evidence="4">Component of the exocyst complex involved in the docking of exocytic vesicles with fusion sites on the plasma membrane.</text>
</comment>
<evidence type="ECO:0000256" key="2">
    <source>
        <dbReference type="ARBA" id="ARBA00022448"/>
    </source>
</evidence>
<dbReference type="PANTHER" id="PTHR13043">
    <property type="entry name" value="EXOCYST COMPLEX COMPONENT SEC5"/>
    <property type="match status" value="1"/>
</dbReference>